<evidence type="ECO:0000313" key="3">
    <source>
        <dbReference type="Proteomes" id="UP000295083"/>
    </source>
</evidence>
<dbReference type="Gene3D" id="3.40.50.150">
    <property type="entry name" value="Vaccinia Virus protein VP39"/>
    <property type="match status" value="1"/>
</dbReference>
<dbReference type="GO" id="GO:0032259">
    <property type="term" value="P:methylation"/>
    <property type="evidence" value="ECO:0007669"/>
    <property type="project" value="UniProtKB-KW"/>
</dbReference>
<keyword evidence="2" id="KW-0489">Methyltransferase</keyword>
<evidence type="ECO:0000313" key="2">
    <source>
        <dbReference type="EMBL" id="TDZ33250.1"/>
    </source>
</evidence>
<organism evidence="2 3">
    <name type="scientific">Colletotrichum spinosum</name>
    <dbReference type="NCBI Taxonomy" id="1347390"/>
    <lineage>
        <taxon>Eukaryota</taxon>
        <taxon>Fungi</taxon>
        <taxon>Dikarya</taxon>
        <taxon>Ascomycota</taxon>
        <taxon>Pezizomycotina</taxon>
        <taxon>Sordariomycetes</taxon>
        <taxon>Hypocreomycetidae</taxon>
        <taxon>Glomerellales</taxon>
        <taxon>Glomerellaceae</taxon>
        <taxon>Colletotrichum</taxon>
        <taxon>Colletotrichum orbiculare species complex</taxon>
    </lineage>
</organism>
<keyword evidence="2" id="KW-0808">Transferase</keyword>
<gene>
    <name evidence="2" type="primary">TMT1</name>
    <name evidence="2" type="ORF">C8035_v011710</name>
</gene>
<dbReference type="InterPro" id="IPR029063">
    <property type="entry name" value="SAM-dependent_MTases_sf"/>
</dbReference>
<dbReference type="PANTHER" id="PTHR44942">
    <property type="entry name" value="METHYLTRANSF_11 DOMAIN-CONTAINING PROTEIN"/>
    <property type="match status" value="1"/>
</dbReference>
<accession>A0A4R8Q7P0</accession>
<comment type="caution">
    <text evidence="2">The sequence shown here is derived from an EMBL/GenBank/DDBJ whole genome shotgun (WGS) entry which is preliminary data.</text>
</comment>
<dbReference type="AlphaFoldDB" id="A0A4R8Q7P0"/>
<reference evidence="2 3" key="1">
    <citation type="submission" date="2018-11" db="EMBL/GenBank/DDBJ databases">
        <title>Genome sequence and assembly of Colletotrichum spinosum.</title>
        <authorList>
            <person name="Gan P."/>
            <person name="Shirasu K."/>
        </authorList>
    </citation>
    <scope>NUCLEOTIDE SEQUENCE [LARGE SCALE GENOMIC DNA]</scope>
    <source>
        <strain evidence="2 3">CBS 515.97</strain>
    </source>
</reference>
<dbReference type="InterPro" id="IPR051052">
    <property type="entry name" value="Diverse_substrate_MTase"/>
</dbReference>
<evidence type="ECO:0000259" key="1">
    <source>
        <dbReference type="Pfam" id="PF08241"/>
    </source>
</evidence>
<sequence length="323" mass="35271">MADTSPATLPASMPKENTFRVYTPEQGHDYAKGRRGYHQNLYKTIVDHHQSTGGSLDLLLDVGCGPGIVAREFGSQFAHVIGLDPAAGMISAARNLGGASSTSEPIRFEVSTAEELGANLSPPVADSSVDLITAATAAHWFDMPAFWSAAARVLKPGGTVAIWTGNSMYVHPSVPNHERLQAAMQAFRDEHLVPHMAPGNFLGETSYEDLPLPWTLENPIAAFDESTFFRKDWNKDGYVGEGEDFFLGQNIWDMESIEKIMGTVSPVTRWREAHPDLAGTERDVVAMLRRQIESLLHEAGVEEGKEKIVTGVAAVLLMIKKKI</sequence>
<dbReference type="GO" id="GO:0008757">
    <property type="term" value="F:S-adenosylmethionine-dependent methyltransferase activity"/>
    <property type="evidence" value="ECO:0007669"/>
    <property type="project" value="InterPro"/>
</dbReference>
<dbReference type="Proteomes" id="UP000295083">
    <property type="component" value="Unassembled WGS sequence"/>
</dbReference>
<name>A0A4R8Q7P0_9PEZI</name>
<dbReference type="PANTHER" id="PTHR44942:SF10">
    <property type="entry name" value="METHYLTRANSFERASE TYPE 11 DOMAIN-CONTAINING PROTEIN"/>
    <property type="match status" value="1"/>
</dbReference>
<keyword evidence="3" id="KW-1185">Reference proteome</keyword>
<dbReference type="InterPro" id="IPR013216">
    <property type="entry name" value="Methyltransf_11"/>
</dbReference>
<dbReference type="SUPFAM" id="SSF53335">
    <property type="entry name" value="S-adenosyl-L-methionine-dependent methyltransferases"/>
    <property type="match status" value="1"/>
</dbReference>
<feature type="domain" description="Methyltransferase type 11" evidence="1">
    <location>
        <begin position="60"/>
        <end position="162"/>
    </location>
</feature>
<proteinExistence type="predicted"/>
<dbReference type="EMBL" id="QAPG01000068">
    <property type="protein sequence ID" value="TDZ33250.1"/>
    <property type="molecule type" value="Genomic_DNA"/>
</dbReference>
<dbReference type="Pfam" id="PF08241">
    <property type="entry name" value="Methyltransf_11"/>
    <property type="match status" value="1"/>
</dbReference>
<dbReference type="CDD" id="cd02440">
    <property type="entry name" value="AdoMet_MTases"/>
    <property type="match status" value="1"/>
</dbReference>
<protein>
    <submittedName>
        <fullName evidence="2">Trans-aconitate 3-methyltransferase</fullName>
    </submittedName>
</protein>